<dbReference type="RefSeq" id="WP_157584924.1">
    <property type="nucleotide sequence ID" value="NZ_WPIN01000004.1"/>
</dbReference>
<evidence type="ECO:0000256" key="1">
    <source>
        <dbReference type="SAM" id="Phobius"/>
    </source>
</evidence>
<evidence type="ECO:0000313" key="3">
    <source>
        <dbReference type="Proteomes" id="UP000436006"/>
    </source>
</evidence>
<name>A0A7K1SA23_9BACT</name>
<sequence>MKPYVVILIVLGGLTFFVSLWSGIIYIISYASGWQKLAKTYATTYTPSQTKSCSCLFRKSSSYNGVVQYASTREGLYLKTIKLFSIGHKPLFIPWTDIENYESGNLSTPYKHRFMFYKSHFNVKDVSIYISQDVKAMQTQ</sequence>
<dbReference type="AlphaFoldDB" id="A0A7K1SA23"/>
<feature type="transmembrane region" description="Helical" evidence="1">
    <location>
        <begin position="6"/>
        <end position="29"/>
    </location>
</feature>
<gene>
    <name evidence="2" type="ORF">GO755_11585</name>
</gene>
<dbReference type="EMBL" id="WPIN01000004">
    <property type="protein sequence ID" value="MVM30674.1"/>
    <property type="molecule type" value="Genomic_DNA"/>
</dbReference>
<comment type="caution">
    <text evidence="2">The sequence shown here is derived from an EMBL/GenBank/DDBJ whole genome shotgun (WGS) entry which is preliminary data.</text>
</comment>
<keyword evidence="1" id="KW-0472">Membrane</keyword>
<organism evidence="2 3">
    <name type="scientific">Spirosoma arboris</name>
    <dbReference type="NCBI Taxonomy" id="2682092"/>
    <lineage>
        <taxon>Bacteria</taxon>
        <taxon>Pseudomonadati</taxon>
        <taxon>Bacteroidota</taxon>
        <taxon>Cytophagia</taxon>
        <taxon>Cytophagales</taxon>
        <taxon>Cytophagaceae</taxon>
        <taxon>Spirosoma</taxon>
    </lineage>
</organism>
<keyword evidence="1" id="KW-1133">Transmembrane helix</keyword>
<reference evidence="2 3" key="1">
    <citation type="submission" date="2019-12" db="EMBL/GenBank/DDBJ databases">
        <title>Spirosoma sp. HMF4905 genome sequencing and assembly.</title>
        <authorList>
            <person name="Kang H."/>
            <person name="Cha I."/>
            <person name="Kim H."/>
            <person name="Joh K."/>
        </authorList>
    </citation>
    <scope>NUCLEOTIDE SEQUENCE [LARGE SCALE GENOMIC DNA]</scope>
    <source>
        <strain evidence="2 3">HMF4905</strain>
    </source>
</reference>
<evidence type="ECO:0000313" key="2">
    <source>
        <dbReference type="EMBL" id="MVM30674.1"/>
    </source>
</evidence>
<proteinExistence type="predicted"/>
<accession>A0A7K1SA23</accession>
<dbReference type="Proteomes" id="UP000436006">
    <property type="component" value="Unassembled WGS sequence"/>
</dbReference>
<protein>
    <submittedName>
        <fullName evidence="2">Uncharacterized protein</fullName>
    </submittedName>
</protein>
<keyword evidence="3" id="KW-1185">Reference proteome</keyword>
<keyword evidence="1" id="KW-0812">Transmembrane</keyword>